<evidence type="ECO:0000256" key="3">
    <source>
        <dbReference type="ARBA" id="ARBA00022989"/>
    </source>
</evidence>
<evidence type="ECO:0000256" key="4">
    <source>
        <dbReference type="ARBA" id="ARBA00023136"/>
    </source>
</evidence>
<keyword evidence="7" id="KW-1185">Reference proteome</keyword>
<dbReference type="InterPro" id="IPR011701">
    <property type="entry name" value="MFS"/>
</dbReference>
<dbReference type="Proteomes" id="UP000594262">
    <property type="component" value="Unplaced"/>
</dbReference>
<evidence type="ECO:0000256" key="5">
    <source>
        <dbReference type="SAM" id="Phobius"/>
    </source>
</evidence>
<accession>A0A7M6DNJ0</accession>
<dbReference type="InterPro" id="IPR051068">
    <property type="entry name" value="MFS_Domain-Containing_Protein"/>
</dbReference>
<dbReference type="GO" id="GO:0016020">
    <property type="term" value="C:membrane"/>
    <property type="evidence" value="ECO:0007669"/>
    <property type="project" value="UniProtKB-SubCell"/>
</dbReference>
<sequence>MAAENHKATKKGEKSEILKYAFNMGEKKDEAKFSYKKWLKKRDITTKIFFFINLSLEVENSLTFATLFVYLKDYLKVTAHLNAFYSIISGAFILSTIIGSLVIGKIFDKTRKTRLIFSVVIALVILGNVLYTIPLSPYLLLIGRMLSGIGGSLRAVIVSELNRSYPADEVVPHMTAVACASVMGYTIGPCLNFAFVKADFWFLGVHIQYGNGASLVSCFIYMILFFVSFFFVSDLSREFDLKDAIDNLSEEELKKASLFFGKSKDSAESAVEEGAVNPALDISGKSSTKGITGEDFINYVENGEYGASVNEKTQMLNQSEKASKTKTELDTMTVLKKLFTNVEVLIIYAMSFSIVLCIVTYDLWIPLACIELLNWGKLEINIIVLVNGCAALLNIVFIFKPPKQQQLYYLTFAAFGGIFYLFGAFLFFKLDRTQIFWVDCLIWFFTCFCGSIVFATEELFLVTTLAKIVPSKYLAFAAGIRLAFARSGAALGLFSAAFTFQYLIYFCLVIFVVAMLLCSLVIFRRKHILNPVMFT</sequence>
<feature type="transmembrane region" description="Helical" evidence="5">
    <location>
        <begin position="345"/>
        <end position="368"/>
    </location>
</feature>
<keyword evidence="4 5" id="KW-0472">Membrane</keyword>
<keyword evidence="2 5" id="KW-0812">Transmembrane</keyword>
<dbReference type="Pfam" id="PF07690">
    <property type="entry name" value="MFS_1"/>
    <property type="match status" value="1"/>
</dbReference>
<feature type="transmembrane region" description="Helical" evidence="5">
    <location>
        <begin position="380"/>
        <end position="400"/>
    </location>
</feature>
<proteinExistence type="predicted"/>
<feature type="transmembrane region" description="Helical" evidence="5">
    <location>
        <begin position="170"/>
        <end position="195"/>
    </location>
</feature>
<dbReference type="EnsemblMetazoa" id="CLYHEMT018127.1">
    <property type="protein sequence ID" value="CLYHEMP018127.1"/>
    <property type="gene ID" value="CLYHEMG018127"/>
</dbReference>
<feature type="transmembrane region" description="Helical" evidence="5">
    <location>
        <begin position="207"/>
        <end position="232"/>
    </location>
</feature>
<feature type="transmembrane region" description="Helical" evidence="5">
    <location>
        <begin position="407"/>
        <end position="428"/>
    </location>
</feature>
<dbReference type="GO" id="GO:0022857">
    <property type="term" value="F:transmembrane transporter activity"/>
    <property type="evidence" value="ECO:0007669"/>
    <property type="project" value="InterPro"/>
</dbReference>
<evidence type="ECO:0000313" key="7">
    <source>
        <dbReference type="Proteomes" id="UP000594262"/>
    </source>
</evidence>
<evidence type="ECO:0008006" key="8">
    <source>
        <dbReference type="Google" id="ProtNLM"/>
    </source>
</evidence>
<comment type="subcellular location">
    <subcellularLocation>
        <location evidence="1">Membrane</location>
        <topology evidence="1">Multi-pass membrane protein</topology>
    </subcellularLocation>
</comment>
<feature type="transmembrane region" description="Helical" evidence="5">
    <location>
        <begin position="48"/>
        <end position="71"/>
    </location>
</feature>
<reference evidence="6" key="1">
    <citation type="submission" date="2021-01" db="UniProtKB">
        <authorList>
            <consortium name="EnsemblMetazoa"/>
        </authorList>
    </citation>
    <scope>IDENTIFICATION</scope>
</reference>
<organism evidence="6 7">
    <name type="scientific">Clytia hemisphaerica</name>
    <dbReference type="NCBI Taxonomy" id="252671"/>
    <lineage>
        <taxon>Eukaryota</taxon>
        <taxon>Metazoa</taxon>
        <taxon>Cnidaria</taxon>
        <taxon>Hydrozoa</taxon>
        <taxon>Hydroidolina</taxon>
        <taxon>Leptothecata</taxon>
        <taxon>Obeliida</taxon>
        <taxon>Clytiidae</taxon>
        <taxon>Clytia</taxon>
    </lineage>
</organism>
<dbReference type="InterPro" id="IPR036259">
    <property type="entry name" value="MFS_trans_sf"/>
</dbReference>
<dbReference type="PANTHER" id="PTHR23510:SF16">
    <property type="entry name" value="MAJOR FACILITATOR SUPERFAMILY (MFS) PROFILE DOMAIN-CONTAINING PROTEIN"/>
    <property type="match status" value="1"/>
</dbReference>
<dbReference type="PANTHER" id="PTHR23510">
    <property type="entry name" value="INNER MEMBRANE TRANSPORT PROTEIN YAJR"/>
    <property type="match status" value="1"/>
</dbReference>
<evidence type="ECO:0000256" key="1">
    <source>
        <dbReference type="ARBA" id="ARBA00004141"/>
    </source>
</evidence>
<feature type="transmembrane region" description="Helical" evidence="5">
    <location>
        <begin position="434"/>
        <end position="461"/>
    </location>
</feature>
<dbReference type="OrthoDB" id="370281at2759"/>
<feature type="transmembrane region" description="Helical" evidence="5">
    <location>
        <begin position="502"/>
        <end position="523"/>
    </location>
</feature>
<protein>
    <recommendedName>
        <fullName evidence="8">Major facilitator superfamily (MFS) profile domain-containing protein</fullName>
    </recommendedName>
</protein>
<name>A0A7M6DNJ0_9CNID</name>
<evidence type="ECO:0000256" key="2">
    <source>
        <dbReference type="ARBA" id="ARBA00022692"/>
    </source>
</evidence>
<feature type="transmembrane region" description="Helical" evidence="5">
    <location>
        <begin position="83"/>
        <end position="103"/>
    </location>
</feature>
<feature type="transmembrane region" description="Helical" evidence="5">
    <location>
        <begin position="115"/>
        <end position="133"/>
    </location>
</feature>
<dbReference type="Gene3D" id="1.20.1250.20">
    <property type="entry name" value="MFS general substrate transporter like domains"/>
    <property type="match status" value="1"/>
</dbReference>
<keyword evidence="3 5" id="KW-1133">Transmembrane helix</keyword>
<feature type="transmembrane region" description="Helical" evidence="5">
    <location>
        <begin position="473"/>
        <end position="496"/>
    </location>
</feature>
<dbReference type="SUPFAM" id="SSF103473">
    <property type="entry name" value="MFS general substrate transporter"/>
    <property type="match status" value="1"/>
</dbReference>
<evidence type="ECO:0000313" key="6">
    <source>
        <dbReference type="EnsemblMetazoa" id="CLYHEMP018127.1"/>
    </source>
</evidence>
<dbReference type="AlphaFoldDB" id="A0A7M6DNJ0"/>